<comment type="catalytic activity">
    <reaction evidence="16 17">
        <text>N(4)-(alpha-D-Man-(1-&gt;3)-[alpha-D-Man-(1-&gt;3)-[alpha-D-Man-(1-&gt;6)]-alpha-D-Man-(1-&gt;6)]-beta-D-Man-(1-&gt;4)-beta-D-GlcNAc-(1-&gt;4)-beta-D-GlcNAc)-L-asparaginyl-[protein] (N-glucan mannose isomer 5A1,2) + UDP-N-acetyl-alpha-D-glucosamine = N(4)-{beta-D-GlcNAc-(1-&gt;2)-alpha-D-Man-(1-&gt;3)-[alpha-D-Man-(1-&gt;3)-[alpha-D-Man-(1-&gt;6)]-alpha-D-Man-(1-&gt;6)]-beta-D-Man-(1-&gt;4)-beta-D-GlcNAc-(1-&gt;4)-beta-D-GlcNAc}-L-asparaginyl-[protein] + UDP + H(+)</text>
        <dbReference type="Rhea" id="RHEA:11456"/>
        <dbReference type="Rhea" id="RHEA-COMP:14367"/>
        <dbReference type="Rhea" id="RHEA-COMP:14368"/>
        <dbReference type="ChEBI" id="CHEBI:15378"/>
        <dbReference type="ChEBI" id="CHEBI:57705"/>
        <dbReference type="ChEBI" id="CHEBI:58223"/>
        <dbReference type="ChEBI" id="CHEBI:59087"/>
        <dbReference type="ChEBI" id="CHEBI:60625"/>
        <dbReference type="EC" id="2.4.1.101"/>
    </reaction>
</comment>
<dbReference type="EC" id="2.4.1.101" evidence="14 17"/>
<feature type="coiled-coil region" evidence="18">
    <location>
        <begin position="47"/>
        <end position="74"/>
    </location>
</feature>
<comment type="cofactor">
    <cofactor evidence="17">
        <name>Mn(2+)</name>
        <dbReference type="ChEBI" id="CHEBI:29035"/>
    </cofactor>
    <text evidence="17">The cofactor is mostly bound to the substrate.</text>
</comment>
<comment type="caution">
    <text evidence="19">The sequence shown here is derived from an EMBL/GenBank/DDBJ whole genome shotgun (WGS) entry which is preliminary data.</text>
</comment>
<dbReference type="Gene3D" id="3.90.550.10">
    <property type="entry name" value="Spore Coat Polysaccharide Biosynthesis Protein SpsA, Chain A"/>
    <property type="match status" value="1"/>
</dbReference>
<evidence type="ECO:0000256" key="6">
    <source>
        <dbReference type="ARBA" id="ARBA00022692"/>
    </source>
</evidence>
<protein>
    <recommendedName>
        <fullName evidence="14 17">Alpha-1,3-mannosyl-glycoprotein 2-beta-N-acetylglucosaminyltransferase</fullName>
        <shortName evidence="17">GNT-I</shortName>
        <shortName evidence="17">GlcNAc-T I</shortName>
        <ecNumber evidence="14 17">2.4.1.101</ecNumber>
    </recommendedName>
    <alternativeName>
        <fullName evidence="15 17">N-glycosyl-oligosaccharide-glycoprotein N-acetylglucosaminyltransferase I</fullName>
    </alternativeName>
</protein>
<dbReference type="Pfam" id="PF03071">
    <property type="entry name" value="GNT-I"/>
    <property type="match status" value="1"/>
</dbReference>
<keyword evidence="20" id="KW-1185">Reference proteome</keyword>
<dbReference type="InterPro" id="IPR029044">
    <property type="entry name" value="Nucleotide-diphossugar_trans"/>
</dbReference>
<keyword evidence="7 17" id="KW-0479">Metal-binding</keyword>
<feature type="transmembrane region" description="Helical" evidence="17">
    <location>
        <begin position="7"/>
        <end position="26"/>
    </location>
</feature>
<keyword evidence="6 17" id="KW-0812">Transmembrane</keyword>
<comment type="subcellular location">
    <subcellularLocation>
        <location evidence="1 17">Golgi apparatus membrane</location>
        <topology evidence="1 17">Single-pass type II membrane protein</topology>
    </subcellularLocation>
</comment>
<evidence type="ECO:0000256" key="8">
    <source>
        <dbReference type="ARBA" id="ARBA00022968"/>
    </source>
</evidence>
<keyword evidence="9 17" id="KW-1133">Transmembrane helix</keyword>
<dbReference type="InterPro" id="IPR004139">
    <property type="entry name" value="Glyco_trans_13"/>
</dbReference>
<keyword evidence="4 17" id="KW-0328">Glycosyltransferase</keyword>
<keyword evidence="11 17" id="KW-0472">Membrane</keyword>
<evidence type="ECO:0000256" key="3">
    <source>
        <dbReference type="ARBA" id="ARBA00006492"/>
    </source>
</evidence>
<evidence type="ECO:0000256" key="1">
    <source>
        <dbReference type="ARBA" id="ARBA00004323"/>
    </source>
</evidence>
<reference evidence="19 20" key="1">
    <citation type="submission" date="2023-08" db="EMBL/GenBank/DDBJ databases">
        <title>A Necator americanus chromosomal reference genome.</title>
        <authorList>
            <person name="Ilik V."/>
            <person name="Petrzelkova K.J."/>
            <person name="Pardy F."/>
            <person name="Fuh T."/>
            <person name="Niatou-Singa F.S."/>
            <person name="Gouil Q."/>
            <person name="Baker L."/>
            <person name="Ritchie M.E."/>
            <person name="Jex A.R."/>
            <person name="Gazzola D."/>
            <person name="Li H."/>
            <person name="Toshio Fujiwara R."/>
            <person name="Zhan B."/>
            <person name="Aroian R.V."/>
            <person name="Pafco B."/>
            <person name="Schwarz E.M."/>
        </authorList>
    </citation>
    <scope>NUCLEOTIDE SEQUENCE [LARGE SCALE GENOMIC DNA]</scope>
    <source>
        <strain evidence="19 20">Aroian</strain>
        <tissue evidence="19">Whole animal</tissue>
    </source>
</reference>
<dbReference type="PANTHER" id="PTHR10468:SF0">
    <property type="entry name" value="ALPHA-1,3-MANNOSYL-GLYCOPROTEIN 2-BETA-N-ACETYLGLUCOSAMINYLTRANSFERASE"/>
    <property type="match status" value="1"/>
</dbReference>
<keyword evidence="18" id="KW-0175">Coiled coil</keyword>
<evidence type="ECO:0000256" key="9">
    <source>
        <dbReference type="ARBA" id="ARBA00022989"/>
    </source>
</evidence>
<dbReference type="InterPro" id="IPR052261">
    <property type="entry name" value="Glycosyltransferase_13"/>
</dbReference>
<comment type="similarity">
    <text evidence="3 17">Belongs to the glycosyltransferase 13 family.</text>
</comment>
<comment type="pathway">
    <text evidence="2 17">Protein modification; protein glycosylation.</text>
</comment>
<dbReference type="EMBL" id="JAVFWL010000001">
    <property type="protein sequence ID" value="KAK6728303.1"/>
    <property type="molecule type" value="Genomic_DNA"/>
</dbReference>
<evidence type="ECO:0000313" key="20">
    <source>
        <dbReference type="Proteomes" id="UP001303046"/>
    </source>
</evidence>
<comment type="function">
    <text evidence="13 17">Initiates complex N-linked carbohydrate formation. Essential for the conversion of high-mannose to hybrid and complex N-glycans.</text>
</comment>
<dbReference type="Gene3D" id="3.10.180.20">
    <property type="entry name" value="N-Acetylglucosaminyltransferase I, Domain 2"/>
    <property type="match status" value="1"/>
</dbReference>
<evidence type="ECO:0000256" key="4">
    <source>
        <dbReference type="ARBA" id="ARBA00022676"/>
    </source>
</evidence>
<evidence type="ECO:0000256" key="12">
    <source>
        <dbReference type="ARBA" id="ARBA00023211"/>
    </source>
</evidence>
<evidence type="ECO:0000256" key="13">
    <source>
        <dbReference type="ARBA" id="ARBA00037706"/>
    </source>
</evidence>
<dbReference type="PANTHER" id="PTHR10468">
    <property type="entry name" value="PROTEIN O-LINKED-MANNOSE BETA-1,2-N-ACETYLGLUCOSAMINYLTRANSFERASE 1/ALPHA-1,3-MANNOSYL-GLYCOPROTEIN 2-BETA-N-ACETYLGLUCOSAMINYLTRANSFERASE"/>
    <property type="match status" value="1"/>
</dbReference>
<keyword evidence="5" id="KW-0808">Transferase</keyword>
<accession>A0ABR1BSI9</accession>
<evidence type="ECO:0000256" key="15">
    <source>
        <dbReference type="ARBA" id="ARBA00041712"/>
    </source>
</evidence>
<evidence type="ECO:0000256" key="16">
    <source>
        <dbReference type="ARBA" id="ARBA00049421"/>
    </source>
</evidence>
<evidence type="ECO:0000256" key="17">
    <source>
        <dbReference type="RuleBase" id="RU368119"/>
    </source>
</evidence>
<organism evidence="19 20">
    <name type="scientific">Necator americanus</name>
    <name type="common">Human hookworm</name>
    <dbReference type="NCBI Taxonomy" id="51031"/>
    <lineage>
        <taxon>Eukaryota</taxon>
        <taxon>Metazoa</taxon>
        <taxon>Ecdysozoa</taxon>
        <taxon>Nematoda</taxon>
        <taxon>Chromadorea</taxon>
        <taxon>Rhabditida</taxon>
        <taxon>Rhabditina</taxon>
        <taxon>Rhabditomorpha</taxon>
        <taxon>Strongyloidea</taxon>
        <taxon>Ancylostomatidae</taxon>
        <taxon>Bunostominae</taxon>
        <taxon>Necator</taxon>
    </lineage>
</organism>
<evidence type="ECO:0000256" key="10">
    <source>
        <dbReference type="ARBA" id="ARBA00023034"/>
    </source>
</evidence>
<dbReference type="Proteomes" id="UP001303046">
    <property type="component" value="Unassembled WGS sequence"/>
</dbReference>
<evidence type="ECO:0000256" key="5">
    <source>
        <dbReference type="ARBA" id="ARBA00022679"/>
    </source>
</evidence>
<gene>
    <name evidence="19" type="primary">Necator_chrI.g1880</name>
    <name evidence="19" type="ORF">RB195_005754</name>
</gene>
<evidence type="ECO:0000256" key="11">
    <source>
        <dbReference type="ARBA" id="ARBA00023136"/>
    </source>
</evidence>
<evidence type="ECO:0000256" key="7">
    <source>
        <dbReference type="ARBA" id="ARBA00022723"/>
    </source>
</evidence>
<keyword evidence="12 17" id="KW-0464">Manganese</keyword>
<keyword evidence="8 17" id="KW-0735">Signal-anchor</keyword>
<sequence length="471" mass="54134">MSAYRGYFIIVCGVGMTIWLYLFLGLTHQDTSPVLGNEEIQQMSSVISSLEVRVQQDTEELRQLKSTIQEIVNAKLPPRDRDSQLPSRHSPWPEPIPVLVFACNRPAAVSGIIRKLITLRPSKDLFPIIVSQDCDNVPVQRSIAEFRNQVVYLKHKSAQQDNVHVPPAHKKYVTYYYIARHYKLALNHVFGVLDYNTVILLEDDLDISDDFFEYFSATRYLLDKDPQLWCVSAWNDNGKSGLIDESANSLLYRSDFFPGLGWMMTSKVWAEIGPRWPAGFWDDWMREPETRQGRQCIRPEISRTKMTAFGKKGASKGQFYEKHVAKVILNTVPVSFTSTNLDYLLNPKYDREFDRMVYENSPLASINDAVASISTGTHDSKSVRVEYNGNIDFIVKADKLHIMHDFKAGVPRTAYRGNLSRIMTNAGWFPGNMVTEEWCWCWDLLFCAINLHSHLKRITKGISKYYGIEYI</sequence>
<evidence type="ECO:0000256" key="14">
    <source>
        <dbReference type="ARBA" id="ARBA00038949"/>
    </source>
</evidence>
<evidence type="ECO:0000313" key="19">
    <source>
        <dbReference type="EMBL" id="KAK6728303.1"/>
    </source>
</evidence>
<name>A0ABR1BSI9_NECAM</name>
<evidence type="ECO:0000256" key="18">
    <source>
        <dbReference type="SAM" id="Coils"/>
    </source>
</evidence>
<proteinExistence type="inferred from homology"/>
<dbReference type="SUPFAM" id="SSF53448">
    <property type="entry name" value="Nucleotide-diphospho-sugar transferases"/>
    <property type="match status" value="1"/>
</dbReference>
<keyword evidence="10 17" id="KW-0333">Golgi apparatus</keyword>
<evidence type="ECO:0000256" key="2">
    <source>
        <dbReference type="ARBA" id="ARBA00004922"/>
    </source>
</evidence>